<keyword evidence="7" id="KW-1185">Reference proteome</keyword>
<comment type="caution">
    <text evidence="6">The sequence shown here is derived from an EMBL/GenBank/DDBJ whole genome shotgun (WGS) entry which is preliminary data.</text>
</comment>
<evidence type="ECO:0000259" key="5">
    <source>
        <dbReference type="PROSITE" id="PS50975"/>
    </source>
</evidence>
<sequence length="415" mass="45536">MNNIIAIVDALSTGNELAQEFINRGVKCVHIVNDSSRKTRVAGFIETIDCQGNEEEVVAELARLNVSHVIAGSDSGVELAEKLASMLGLAETNHASTTELRRNKFCTHQALASQNIRAIKQFKSTSVDELINWAQEHNSFPLVVKPLNSGASDGVTICDSLDDVKRAVVALLGKKNLLGYINHELLVQEFIEGTQYFVNTLSWNGKVYVTDIWEQVRSRCPGKAYLFEGMLLCDSSSTTGQLLSEYTCDALAAIELQYGPAHNEVILTKSGPVLIESNARLMGASIDEESFIKALGYTQVSMCVDMYLDPETFINKTVTSAYQLNAHLAEVSLLFKKDGQLTGIPGIPMIEELTSFSNFSGLPETGIEVTITVDTIGLPGFVYLVNSDSNQLLSDFSTLLKYQRDDLIFDIQNNN</sequence>
<dbReference type="PANTHER" id="PTHR43585">
    <property type="entry name" value="FUMIPYRROLE BIOSYNTHESIS PROTEIN C"/>
    <property type="match status" value="1"/>
</dbReference>
<dbReference type="SUPFAM" id="SSF56059">
    <property type="entry name" value="Glutathione synthetase ATP-binding domain-like"/>
    <property type="match status" value="1"/>
</dbReference>
<reference evidence="6 7" key="1">
    <citation type="submission" date="2020-04" db="EMBL/GenBank/DDBJ databases">
        <title>Pseudoalteromonas caenipelagi sp. nov., isolated from a tidal flat.</title>
        <authorList>
            <person name="Park S."/>
            <person name="Yoon J.-H."/>
        </authorList>
    </citation>
    <scope>NUCLEOTIDE SEQUENCE [LARGE SCALE GENOMIC DNA]</scope>
    <source>
        <strain evidence="6 7">JBTF-M23</strain>
    </source>
</reference>
<keyword evidence="1" id="KW-0436">Ligase</keyword>
<evidence type="ECO:0000313" key="6">
    <source>
        <dbReference type="EMBL" id="NOU52636.1"/>
    </source>
</evidence>
<dbReference type="GO" id="GO:0016874">
    <property type="term" value="F:ligase activity"/>
    <property type="evidence" value="ECO:0007669"/>
    <property type="project" value="UniProtKB-KW"/>
</dbReference>
<dbReference type="EMBL" id="JABBPG010000010">
    <property type="protein sequence ID" value="NOU52636.1"/>
    <property type="molecule type" value="Genomic_DNA"/>
</dbReference>
<dbReference type="Proteomes" id="UP000586305">
    <property type="component" value="Unassembled WGS sequence"/>
</dbReference>
<evidence type="ECO:0000256" key="4">
    <source>
        <dbReference type="PROSITE-ProRule" id="PRU00409"/>
    </source>
</evidence>
<name>A0A849VH79_9GAMM</name>
<dbReference type="InterPro" id="IPR052032">
    <property type="entry name" value="ATP-dep_AA_Ligase"/>
</dbReference>
<keyword evidence="3 4" id="KW-0067">ATP-binding</keyword>
<dbReference type="InterPro" id="IPR011761">
    <property type="entry name" value="ATP-grasp"/>
</dbReference>
<dbReference type="GO" id="GO:0005524">
    <property type="term" value="F:ATP binding"/>
    <property type="evidence" value="ECO:0007669"/>
    <property type="project" value="UniProtKB-UniRule"/>
</dbReference>
<accession>A0A849VH79</accession>
<evidence type="ECO:0000256" key="1">
    <source>
        <dbReference type="ARBA" id="ARBA00022598"/>
    </source>
</evidence>
<dbReference type="PANTHER" id="PTHR43585:SF2">
    <property type="entry name" value="ATP-GRASP ENZYME FSQD"/>
    <property type="match status" value="1"/>
</dbReference>
<evidence type="ECO:0000256" key="2">
    <source>
        <dbReference type="ARBA" id="ARBA00022741"/>
    </source>
</evidence>
<gene>
    <name evidence="6" type="ORF">HG263_19205</name>
</gene>
<keyword evidence="2 4" id="KW-0547">Nucleotide-binding</keyword>
<protein>
    <submittedName>
        <fullName evidence="6">ATP-grasp domain-containing protein</fullName>
    </submittedName>
</protein>
<dbReference type="Pfam" id="PF13535">
    <property type="entry name" value="ATP-grasp_4"/>
    <property type="match status" value="1"/>
</dbReference>
<dbReference type="AlphaFoldDB" id="A0A849VH79"/>
<dbReference type="Gene3D" id="3.30.470.20">
    <property type="entry name" value="ATP-grasp fold, B domain"/>
    <property type="match status" value="1"/>
</dbReference>
<dbReference type="PROSITE" id="PS50975">
    <property type="entry name" value="ATP_GRASP"/>
    <property type="match status" value="1"/>
</dbReference>
<feature type="domain" description="ATP-grasp" evidence="5">
    <location>
        <begin position="108"/>
        <end position="308"/>
    </location>
</feature>
<proteinExistence type="predicted"/>
<evidence type="ECO:0000313" key="7">
    <source>
        <dbReference type="Proteomes" id="UP000586305"/>
    </source>
</evidence>
<dbReference type="GO" id="GO:0046872">
    <property type="term" value="F:metal ion binding"/>
    <property type="evidence" value="ECO:0007669"/>
    <property type="project" value="InterPro"/>
</dbReference>
<evidence type="ECO:0000256" key="3">
    <source>
        <dbReference type="ARBA" id="ARBA00022840"/>
    </source>
</evidence>
<dbReference type="NCBIfam" id="NF005543">
    <property type="entry name" value="PRK07206.1"/>
    <property type="match status" value="1"/>
</dbReference>
<organism evidence="6 7">
    <name type="scientific">Pseudoalteromonas caenipelagi</name>
    <dbReference type="NCBI Taxonomy" id="2726988"/>
    <lineage>
        <taxon>Bacteria</taxon>
        <taxon>Pseudomonadati</taxon>
        <taxon>Pseudomonadota</taxon>
        <taxon>Gammaproteobacteria</taxon>
        <taxon>Alteromonadales</taxon>
        <taxon>Pseudoalteromonadaceae</taxon>
        <taxon>Pseudoalteromonas</taxon>
    </lineage>
</organism>